<dbReference type="InParanoid" id="C3YNH0"/>
<dbReference type="Gene3D" id="3.40.50.11350">
    <property type="match status" value="1"/>
</dbReference>
<dbReference type="eggNOG" id="KOG2275">
    <property type="taxonomic scope" value="Eukaryota"/>
</dbReference>
<proteinExistence type="predicted"/>
<evidence type="ECO:0008006" key="2">
    <source>
        <dbReference type="Google" id="ProtNLM"/>
    </source>
</evidence>
<dbReference type="AlphaFoldDB" id="C3YNH0"/>
<protein>
    <recommendedName>
        <fullName evidence="2">GT23 domain-containing protein</fullName>
    </recommendedName>
</protein>
<reference evidence="1" key="1">
    <citation type="journal article" date="2008" name="Nature">
        <title>The amphioxus genome and the evolution of the chordate karyotype.</title>
        <authorList>
            <consortium name="US DOE Joint Genome Institute (JGI-PGF)"/>
            <person name="Putnam N.H."/>
            <person name="Butts T."/>
            <person name="Ferrier D.E.K."/>
            <person name="Furlong R.F."/>
            <person name="Hellsten U."/>
            <person name="Kawashima T."/>
            <person name="Robinson-Rechavi M."/>
            <person name="Shoguchi E."/>
            <person name="Terry A."/>
            <person name="Yu J.-K."/>
            <person name="Benito-Gutierrez E.L."/>
            <person name="Dubchak I."/>
            <person name="Garcia-Fernandez J."/>
            <person name="Gibson-Brown J.J."/>
            <person name="Grigoriev I.V."/>
            <person name="Horton A.C."/>
            <person name="de Jong P.J."/>
            <person name="Jurka J."/>
            <person name="Kapitonov V.V."/>
            <person name="Kohara Y."/>
            <person name="Kuroki Y."/>
            <person name="Lindquist E."/>
            <person name="Lucas S."/>
            <person name="Osoegawa K."/>
            <person name="Pennacchio L.A."/>
            <person name="Salamov A.A."/>
            <person name="Satou Y."/>
            <person name="Sauka-Spengler T."/>
            <person name="Schmutz J."/>
            <person name="Shin-I T."/>
            <person name="Toyoda A."/>
            <person name="Bronner-Fraser M."/>
            <person name="Fujiyama A."/>
            <person name="Holland L.Z."/>
            <person name="Holland P.W.H."/>
            <person name="Satoh N."/>
            <person name="Rokhsar D.S."/>
        </authorList>
    </citation>
    <scope>NUCLEOTIDE SEQUENCE [LARGE SCALE GENOMIC DNA]</scope>
    <source>
        <strain evidence="1">S238N-H82</strain>
        <tissue evidence="1">Testes</tissue>
    </source>
</reference>
<name>C3YNH0_BRAFL</name>
<organism>
    <name type="scientific">Branchiostoma floridae</name>
    <name type="common">Florida lancelet</name>
    <name type="synonym">Amphioxus</name>
    <dbReference type="NCBI Taxonomy" id="7739"/>
    <lineage>
        <taxon>Eukaryota</taxon>
        <taxon>Metazoa</taxon>
        <taxon>Chordata</taxon>
        <taxon>Cephalochordata</taxon>
        <taxon>Leptocardii</taxon>
        <taxon>Amphioxiformes</taxon>
        <taxon>Branchiostomatidae</taxon>
        <taxon>Branchiostoma</taxon>
    </lineage>
</organism>
<sequence length="373" mass="42263">MPGFRYFEPFFEFGKPVAVHHNSKYGGDTDVIACVIEPSLNLCEGTGFGALVLQTIDDITTCLVYLTRPGASGDLLDFRFADLERKVTQYVQPITAEIRALVNHVISGYVKPVARIENNVNAFYALHMADTVNIGVHMRLKRDHIEEMNEIGQKAPDVQDFVLAVQRFITANVATAEKAGKEIRIFLACDLDEGLAVFKAELRDYKVLNIEAMRGDEFIYRRKEKVSSRSLGEEVLTDILLLSKCGYLIHDESSVAAVAYYFNPNVKSYFVSGDATDHRRLNAGPRFDSEELLRQAVARETSNIQDLSDGEVSRWGSYLRKWEFLWVLIYSPSDADVLLGGAKCFYKNRKRSKCRAEFDRLHFTNKSNLTRKT</sequence>
<accession>C3YNH0</accession>
<gene>
    <name evidence="1" type="ORF">BRAFLDRAFT_76952</name>
</gene>
<dbReference type="STRING" id="7739.C3YNH0"/>
<dbReference type="EMBL" id="GG666533">
    <property type="protein sequence ID" value="EEN58276.1"/>
    <property type="molecule type" value="Genomic_DNA"/>
</dbReference>
<evidence type="ECO:0000313" key="1">
    <source>
        <dbReference type="EMBL" id="EEN58276.1"/>
    </source>
</evidence>